<evidence type="ECO:0000313" key="2">
    <source>
        <dbReference type="EMBL" id="MFA3837937.1"/>
    </source>
</evidence>
<dbReference type="GO" id="GO:0016787">
    <property type="term" value="F:hydrolase activity"/>
    <property type="evidence" value="ECO:0007669"/>
    <property type="project" value="UniProtKB-KW"/>
</dbReference>
<dbReference type="EMBL" id="JBGOSP010000007">
    <property type="protein sequence ID" value="MFA3837937.1"/>
    <property type="molecule type" value="Genomic_DNA"/>
</dbReference>
<accession>A0ABV4SHL5</accession>
<dbReference type="RefSeq" id="WP_372563242.1">
    <property type="nucleotide sequence ID" value="NZ_JBGOSP010000007.1"/>
</dbReference>
<dbReference type="SUPFAM" id="SSF55298">
    <property type="entry name" value="YjgF-like"/>
    <property type="match status" value="1"/>
</dbReference>
<organism evidence="2 3">
    <name type="scientific">Streptomyces aureus</name>
    <dbReference type="NCBI Taxonomy" id="193461"/>
    <lineage>
        <taxon>Bacteria</taxon>
        <taxon>Bacillati</taxon>
        <taxon>Actinomycetota</taxon>
        <taxon>Actinomycetes</taxon>
        <taxon>Kitasatosporales</taxon>
        <taxon>Streptomycetaceae</taxon>
        <taxon>Streptomyces</taxon>
    </lineage>
</organism>
<sequence length="143" mass="14917">MITPVDTGLPSPDQPFSWAVTAAGTLFTAHGPVRPDGSIDTGPVEAQTRLTLDNLRRSAEAAGAGLGDIAQVLLFLTDPADIPLVDAVYREYFDAPYPNRCCVVVAALAVPGMRIELTAHAALVRPGLQDEQLRPASGGGGEP</sequence>
<gene>
    <name evidence="2" type="ORF">ACEG43_17490</name>
</gene>
<dbReference type="Pfam" id="PF01042">
    <property type="entry name" value="Ribonuc_L-PSP"/>
    <property type="match status" value="1"/>
</dbReference>
<evidence type="ECO:0000256" key="1">
    <source>
        <dbReference type="ARBA" id="ARBA00010552"/>
    </source>
</evidence>
<dbReference type="PANTHER" id="PTHR11803">
    <property type="entry name" value="2-IMINOBUTANOATE/2-IMINOPROPANOATE DEAMINASE RIDA"/>
    <property type="match status" value="1"/>
</dbReference>
<evidence type="ECO:0000313" key="3">
    <source>
        <dbReference type="Proteomes" id="UP001571476"/>
    </source>
</evidence>
<dbReference type="CDD" id="cd00448">
    <property type="entry name" value="YjgF_YER057c_UK114_family"/>
    <property type="match status" value="1"/>
</dbReference>
<keyword evidence="2" id="KW-0378">Hydrolase</keyword>
<reference evidence="2 3" key="1">
    <citation type="submission" date="2024-08" db="EMBL/GenBank/DDBJ databases">
        <title>Genome sequence of Streptomyces aureus CACIA-1.46HGO.</title>
        <authorList>
            <person name="Evangelista-Martinez Z."/>
        </authorList>
    </citation>
    <scope>NUCLEOTIDE SEQUENCE [LARGE SCALE GENOMIC DNA]</scope>
    <source>
        <strain evidence="2 3">CACIA-1.46HGO</strain>
    </source>
</reference>
<dbReference type="InterPro" id="IPR035959">
    <property type="entry name" value="RutC-like_sf"/>
</dbReference>
<comment type="similarity">
    <text evidence="1">Belongs to the RutC family.</text>
</comment>
<protein>
    <submittedName>
        <fullName evidence="2">RidA family protein</fullName>
        <ecNumber evidence="2">3.5.-.-</ecNumber>
    </submittedName>
</protein>
<dbReference type="PANTHER" id="PTHR11803:SF58">
    <property type="entry name" value="PROTEIN HMF1-RELATED"/>
    <property type="match status" value="1"/>
</dbReference>
<dbReference type="InterPro" id="IPR006175">
    <property type="entry name" value="YjgF/YER057c/UK114"/>
</dbReference>
<dbReference type="Proteomes" id="UP001571476">
    <property type="component" value="Unassembled WGS sequence"/>
</dbReference>
<name>A0ABV4SHL5_9ACTN</name>
<proteinExistence type="inferred from homology"/>
<dbReference type="Gene3D" id="3.30.1330.40">
    <property type="entry name" value="RutC-like"/>
    <property type="match status" value="1"/>
</dbReference>
<comment type="caution">
    <text evidence="2">The sequence shown here is derived from an EMBL/GenBank/DDBJ whole genome shotgun (WGS) entry which is preliminary data.</text>
</comment>
<dbReference type="EC" id="3.5.-.-" evidence="2"/>
<keyword evidence="3" id="KW-1185">Reference proteome</keyword>